<protein>
    <submittedName>
        <fullName evidence="4">Uncharacterized protein</fullName>
    </submittedName>
</protein>
<dbReference type="PROSITE" id="PS00678">
    <property type="entry name" value="WD_REPEATS_1"/>
    <property type="match status" value="1"/>
</dbReference>
<evidence type="ECO:0000256" key="3">
    <source>
        <dbReference type="PROSITE-ProRule" id="PRU00221"/>
    </source>
</evidence>
<dbReference type="InterPro" id="IPR019775">
    <property type="entry name" value="WD40_repeat_CS"/>
</dbReference>
<proteinExistence type="predicted"/>
<comment type="caution">
    <text evidence="4">The sequence shown here is derived from an EMBL/GenBank/DDBJ whole genome shotgun (WGS) entry which is preliminary data.</text>
</comment>
<feature type="repeat" description="WD" evidence="3">
    <location>
        <begin position="217"/>
        <end position="258"/>
    </location>
</feature>
<dbReference type="PROSITE" id="PS50294">
    <property type="entry name" value="WD_REPEATS_REGION"/>
    <property type="match status" value="1"/>
</dbReference>
<dbReference type="PANTHER" id="PTHR22847">
    <property type="entry name" value="WD40 REPEAT PROTEIN"/>
    <property type="match status" value="1"/>
</dbReference>
<keyword evidence="1 3" id="KW-0853">WD repeat</keyword>
<dbReference type="InterPro" id="IPR001680">
    <property type="entry name" value="WD40_rpt"/>
</dbReference>
<accession>A0A8S1WBZ4</accession>
<dbReference type="SMART" id="SM00320">
    <property type="entry name" value="WD40"/>
    <property type="match status" value="1"/>
</dbReference>
<evidence type="ECO:0000256" key="1">
    <source>
        <dbReference type="ARBA" id="ARBA00022574"/>
    </source>
</evidence>
<dbReference type="AlphaFoldDB" id="A0A8S1WBZ4"/>
<evidence type="ECO:0000313" key="4">
    <source>
        <dbReference type="EMBL" id="CAD8186357.1"/>
    </source>
</evidence>
<dbReference type="GO" id="GO:1990234">
    <property type="term" value="C:transferase complex"/>
    <property type="evidence" value="ECO:0007669"/>
    <property type="project" value="UniProtKB-ARBA"/>
</dbReference>
<dbReference type="PANTHER" id="PTHR22847:SF637">
    <property type="entry name" value="WD REPEAT DOMAIN 5B"/>
    <property type="match status" value="1"/>
</dbReference>
<evidence type="ECO:0000313" key="5">
    <source>
        <dbReference type="Proteomes" id="UP000683925"/>
    </source>
</evidence>
<keyword evidence="2" id="KW-0677">Repeat</keyword>
<dbReference type="OrthoDB" id="270624at2759"/>
<name>A0A8S1WBZ4_PAROT</name>
<dbReference type="Proteomes" id="UP000683925">
    <property type="component" value="Unassembled WGS sequence"/>
</dbReference>
<organism evidence="4 5">
    <name type="scientific">Paramecium octaurelia</name>
    <dbReference type="NCBI Taxonomy" id="43137"/>
    <lineage>
        <taxon>Eukaryota</taxon>
        <taxon>Sar</taxon>
        <taxon>Alveolata</taxon>
        <taxon>Ciliophora</taxon>
        <taxon>Intramacronucleata</taxon>
        <taxon>Oligohymenophorea</taxon>
        <taxon>Peniculida</taxon>
        <taxon>Parameciidae</taxon>
        <taxon>Paramecium</taxon>
    </lineage>
</organism>
<reference evidence="4" key="1">
    <citation type="submission" date="2021-01" db="EMBL/GenBank/DDBJ databases">
        <authorList>
            <consortium name="Genoscope - CEA"/>
            <person name="William W."/>
        </authorList>
    </citation>
    <scope>NUCLEOTIDE SEQUENCE</scope>
</reference>
<dbReference type="PROSITE" id="PS50082">
    <property type="entry name" value="WD_REPEATS_2"/>
    <property type="match status" value="1"/>
</dbReference>
<keyword evidence="5" id="KW-1185">Reference proteome</keyword>
<sequence>MKSRELETKNETKDHLLIFCSDPIAGLGLQLSSLQRSLLYIISSAIYASKTNTNSRTFYQNHRLITQIQMTHQGVSHYNYKLIQNIQCSSQRTPVGSRVRHPLNHPALLTPGNQLFKNVKQTNTKNELIHIYDAKLNRKIQSNPQIKIISQLSEIIDLLMVIPAQFFDSQIRGWYLHRVFPSPYRRNTNGFPKLPTAGIRKSIRLWDVKTGQQKAKLDGHSETVNSICYSPDGTTLASGSDDNHIRLWDIKTGQQILSSDNCCQDIVAQFSSQNFNNNLIQESGIYFLLYIVNSPVNYLVISNQLEFRSNGVLILKGEFINQSGIDLRTLFKQRGSFILENQIGLQKR</sequence>
<evidence type="ECO:0000256" key="2">
    <source>
        <dbReference type="ARBA" id="ARBA00022737"/>
    </source>
</evidence>
<gene>
    <name evidence="4" type="ORF">POCTA_138.1.T0870255</name>
</gene>
<dbReference type="EMBL" id="CAJJDP010000086">
    <property type="protein sequence ID" value="CAD8186357.1"/>
    <property type="molecule type" value="Genomic_DNA"/>
</dbReference>
<dbReference type="Pfam" id="PF00400">
    <property type="entry name" value="WD40"/>
    <property type="match status" value="1"/>
</dbReference>